<accession>A0A1I0GMG1</accession>
<evidence type="ECO:0000313" key="1">
    <source>
        <dbReference type="EMBL" id="SET72154.1"/>
    </source>
</evidence>
<dbReference type="RefSeq" id="WP_093135650.1">
    <property type="nucleotide sequence ID" value="NZ_FOHJ01000007.1"/>
</dbReference>
<dbReference type="Gene3D" id="3.30.420.40">
    <property type="match status" value="2"/>
</dbReference>
<dbReference type="InterPro" id="IPR050696">
    <property type="entry name" value="FtsA/MreB"/>
</dbReference>
<gene>
    <name evidence="1" type="ORF">SAMN05421676_10771</name>
</gene>
<dbReference type="Gene3D" id="3.30.1490.300">
    <property type="match status" value="1"/>
</dbReference>
<proteinExistence type="predicted"/>
<dbReference type="PANTHER" id="PTHR32432">
    <property type="entry name" value="CELL DIVISION PROTEIN FTSA-RELATED"/>
    <property type="match status" value="1"/>
</dbReference>
<dbReference type="AlphaFoldDB" id="A0A1I0GMG1"/>
<dbReference type="Proteomes" id="UP000199095">
    <property type="component" value="Unassembled WGS sequence"/>
</dbReference>
<dbReference type="STRING" id="237682.SAMN05421676_10771"/>
<dbReference type="Pfam" id="PF11104">
    <property type="entry name" value="PilM_2"/>
    <property type="match status" value="1"/>
</dbReference>
<sequence length="327" mass="37539">MALGQIRTINIEIQDYVIRCAEVKKKQSFVVTYCDEYYFPTGIVENGEIINQEAFVKTLKYCVRKWKMKRKNVRFIVPDSSVIIKTVQVPAAIEDEEITGHVYFELGHSIHLPFEDPVIDTVLLEKNESQKQVLLVASAATAVDSYHDYFKAEKATPIAADVSALCQYRLFHHYGITNDDDTFMLVQFNVKSVTVSIFEHHQPVFLQHIEIHYQEDTWKVVPLNQGGQLSREQFDEEKVKNALEEIYTELERILRFYQYSLNNGDKQINHLMLTGDHPFLTDILEGVQERLEVPAHLLSPRTIPAAKGVPLGYAFYNVIGLAMKEGV</sequence>
<reference evidence="2" key="1">
    <citation type="submission" date="2016-10" db="EMBL/GenBank/DDBJ databases">
        <authorList>
            <person name="Varghese N."/>
            <person name="Submissions S."/>
        </authorList>
    </citation>
    <scope>NUCLEOTIDE SEQUENCE [LARGE SCALE GENOMIC DNA]</scope>
    <source>
        <strain evidence="2">CGMCC 1.3566</strain>
    </source>
</reference>
<keyword evidence="2" id="KW-1185">Reference proteome</keyword>
<dbReference type="PANTHER" id="PTHR32432:SF3">
    <property type="entry name" value="ETHANOLAMINE UTILIZATION PROTEIN EUTJ"/>
    <property type="match status" value="1"/>
</dbReference>
<dbReference type="InterPro" id="IPR043129">
    <property type="entry name" value="ATPase_NBD"/>
</dbReference>
<evidence type="ECO:0000313" key="2">
    <source>
        <dbReference type="Proteomes" id="UP000199095"/>
    </source>
</evidence>
<organism evidence="1 2">
    <name type="scientific">Salinibacillus kushneri</name>
    <dbReference type="NCBI Taxonomy" id="237682"/>
    <lineage>
        <taxon>Bacteria</taxon>
        <taxon>Bacillati</taxon>
        <taxon>Bacillota</taxon>
        <taxon>Bacilli</taxon>
        <taxon>Bacillales</taxon>
        <taxon>Bacillaceae</taxon>
        <taxon>Salinibacillus</taxon>
    </lineage>
</organism>
<dbReference type="SUPFAM" id="SSF53067">
    <property type="entry name" value="Actin-like ATPase domain"/>
    <property type="match status" value="1"/>
</dbReference>
<dbReference type="InterPro" id="IPR005883">
    <property type="entry name" value="PilM"/>
</dbReference>
<name>A0A1I0GMG1_9BACI</name>
<protein>
    <submittedName>
        <fullName evidence="1">Type IV pilus assembly protein PilM</fullName>
    </submittedName>
</protein>
<dbReference type="EMBL" id="FOHJ01000007">
    <property type="protein sequence ID" value="SET72154.1"/>
    <property type="molecule type" value="Genomic_DNA"/>
</dbReference>
<dbReference type="OrthoDB" id="2690797at2"/>